<name>A0A9D5C2N9_9LILI</name>
<dbReference type="Pfam" id="PF00023">
    <property type="entry name" value="Ank"/>
    <property type="match status" value="2"/>
</dbReference>
<dbReference type="PANTHER" id="PTHR24186">
    <property type="entry name" value="PROTEIN PHOSPHATASE 1 REGULATORY SUBUNIT"/>
    <property type="match status" value="1"/>
</dbReference>
<feature type="repeat" description="ANK" evidence="7">
    <location>
        <begin position="232"/>
        <end position="264"/>
    </location>
</feature>
<feature type="transmembrane region" description="Helical" evidence="8">
    <location>
        <begin position="435"/>
        <end position="458"/>
    </location>
</feature>
<dbReference type="Pfam" id="PF12796">
    <property type="entry name" value="Ank_2"/>
    <property type="match status" value="3"/>
</dbReference>
<dbReference type="PROSITE" id="PS50297">
    <property type="entry name" value="ANK_REP_REGION"/>
    <property type="match status" value="3"/>
</dbReference>
<keyword evidence="2 8" id="KW-0812">Transmembrane</keyword>
<dbReference type="EMBL" id="JAGGNH010000008">
    <property type="protein sequence ID" value="KAJ0965516.1"/>
    <property type="molecule type" value="Genomic_DNA"/>
</dbReference>
<keyword evidence="5 7" id="KW-0040">ANK repeat</keyword>
<feature type="transmembrane region" description="Helical" evidence="8">
    <location>
        <begin position="479"/>
        <end position="499"/>
    </location>
</feature>
<gene>
    <name evidence="10" type="ORF">J5N97_026654</name>
</gene>
<keyword evidence="3" id="KW-0677">Repeat</keyword>
<keyword evidence="4 8" id="KW-1133">Transmembrane helix</keyword>
<evidence type="ECO:0000256" key="2">
    <source>
        <dbReference type="ARBA" id="ARBA00022692"/>
    </source>
</evidence>
<feature type="repeat" description="ANK" evidence="7">
    <location>
        <begin position="133"/>
        <end position="158"/>
    </location>
</feature>
<proteinExistence type="predicted"/>
<comment type="caution">
    <text evidence="10">The sequence shown here is derived from an EMBL/GenBank/DDBJ whole genome shotgun (WGS) entry which is preliminary data.</text>
</comment>
<dbReference type="AlphaFoldDB" id="A0A9D5C2N9"/>
<dbReference type="GO" id="GO:0005886">
    <property type="term" value="C:plasma membrane"/>
    <property type="evidence" value="ECO:0007669"/>
    <property type="project" value="TreeGrafter"/>
</dbReference>
<evidence type="ECO:0000256" key="7">
    <source>
        <dbReference type="PROSITE-ProRule" id="PRU00023"/>
    </source>
</evidence>
<evidence type="ECO:0000313" key="11">
    <source>
        <dbReference type="Proteomes" id="UP001085076"/>
    </source>
</evidence>
<dbReference type="Proteomes" id="UP001085076">
    <property type="component" value="Miscellaneous, Linkage group lg08"/>
</dbReference>
<evidence type="ECO:0000256" key="4">
    <source>
        <dbReference type="ARBA" id="ARBA00022989"/>
    </source>
</evidence>
<protein>
    <recommendedName>
        <fullName evidence="9">PGG domain-containing protein</fullName>
    </recommendedName>
</protein>
<dbReference type="InterPro" id="IPR036770">
    <property type="entry name" value="Ankyrin_rpt-contain_sf"/>
</dbReference>
<sequence length="556" mass="60740">MGTSLLLAARSGDLETLESLLSPDHNQIINIDVDVQTPHKPNLSPVPHETETIFGVTAGGNTLLHIAAQYGQPRIAEEVCLRECSLIATVNARLESSLHLCAKSGHLKVSEVIINYIVRKGGFEDVLRVKNMNGDTALHEAVRAGHVHMVKKLISVDAASASIVNNAGMSPLYLAVMRNSPAMVEALLQPPSSSYAGPGGQTALHAAVVRCPEITTMLLKWKPRLGRVSDDSANTPLHYVAASGDARIARLLLEHDASTNFIPDMDGLFPIHIAACKDNVQVIIELLKHCPDSDELVDGKGRSFLHVAVVNHSQRVVRYVLERPNLEKLLNDQDYEGNTPLHLAVTVGGKEIVYDLIRDDRLDSGVMNNEGLTPLDLSQKLNNHIGFPPKATSLIIRCLVDSGAIFSPKRSDLQKRNKTLDLESEKLYISLSQSLAILSMLIATVTFAAGFTVPGGYWSSNDSLQVGTAILSNKYCFKVFLISDTLAMVCSLMVTYWSTYLGGHMVDLNIRRHYCLLSWTAFCVAFASMNVAFGMALMAVVSPQSWRIGTIKYEYS</sequence>
<reference evidence="10" key="2">
    <citation type="journal article" date="2022" name="Hortic Res">
        <title>The genome of Dioscorea zingiberensis sheds light on the biosynthesis, origin and evolution of the medicinally important diosgenin saponins.</title>
        <authorList>
            <person name="Li Y."/>
            <person name="Tan C."/>
            <person name="Li Z."/>
            <person name="Guo J."/>
            <person name="Li S."/>
            <person name="Chen X."/>
            <person name="Wang C."/>
            <person name="Dai X."/>
            <person name="Yang H."/>
            <person name="Song W."/>
            <person name="Hou L."/>
            <person name="Xu J."/>
            <person name="Tong Z."/>
            <person name="Xu A."/>
            <person name="Yuan X."/>
            <person name="Wang W."/>
            <person name="Yang Q."/>
            <person name="Chen L."/>
            <person name="Sun Z."/>
            <person name="Wang K."/>
            <person name="Pan B."/>
            <person name="Chen J."/>
            <person name="Bao Y."/>
            <person name="Liu F."/>
            <person name="Qi X."/>
            <person name="Gang D.R."/>
            <person name="Wen J."/>
            <person name="Li J."/>
        </authorList>
    </citation>
    <scope>NUCLEOTIDE SEQUENCE</scope>
    <source>
        <strain evidence="10">Dzin_1.0</strain>
    </source>
</reference>
<comment type="subcellular location">
    <subcellularLocation>
        <location evidence="1">Membrane</location>
        <topology evidence="1">Multi-pass membrane protein</topology>
    </subcellularLocation>
</comment>
<feature type="repeat" description="ANK" evidence="7">
    <location>
        <begin position="336"/>
        <end position="358"/>
    </location>
</feature>
<dbReference type="SUPFAM" id="SSF48403">
    <property type="entry name" value="Ankyrin repeat"/>
    <property type="match status" value="1"/>
</dbReference>
<dbReference type="PANTHER" id="PTHR24186:SF50">
    <property type="entry name" value="ANKYRIN REPEAT-CONTAINING PROTEIN ITN1-LIKE ISOFORM X1"/>
    <property type="match status" value="1"/>
</dbReference>
<keyword evidence="11" id="KW-1185">Reference proteome</keyword>
<evidence type="ECO:0000256" key="5">
    <source>
        <dbReference type="ARBA" id="ARBA00023043"/>
    </source>
</evidence>
<dbReference type="InterPro" id="IPR002110">
    <property type="entry name" value="Ankyrin_rpt"/>
</dbReference>
<dbReference type="OrthoDB" id="10040922at2759"/>
<organism evidence="10 11">
    <name type="scientific">Dioscorea zingiberensis</name>
    <dbReference type="NCBI Taxonomy" id="325984"/>
    <lineage>
        <taxon>Eukaryota</taxon>
        <taxon>Viridiplantae</taxon>
        <taxon>Streptophyta</taxon>
        <taxon>Embryophyta</taxon>
        <taxon>Tracheophyta</taxon>
        <taxon>Spermatophyta</taxon>
        <taxon>Magnoliopsida</taxon>
        <taxon>Liliopsida</taxon>
        <taxon>Dioscoreales</taxon>
        <taxon>Dioscoreaceae</taxon>
        <taxon>Dioscorea</taxon>
    </lineage>
</organism>
<keyword evidence="6 8" id="KW-0472">Membrane</keyword>
<dbReference type="Pfam" id="PF13962">
    <property type="entry name" value="PGG"/>
    <property type="match status" value="1"/>
</dbReference>
<feature type="transmembrane region" description="Helical" evidence="8">
    <location>
        <begin position="519"/>
        <end position="541"/>
    </location>
</feature>
<feature type="domain" description="PGG" evidence="9">
    <location>
        <begin position="431"/>
        <end position="539"/>
    </location>
</feature>
<evidence type="ECO:0000256" key="3">
    <source>
        <dbReference type="ARBA" id="ARBA00022737"/>
    </source>
</evidence>
<evidence type="ECO:0000259" key="9">
    <source>
        <dbReference type="Pfam" id="PF13962"/>
    </source>
</evidence>
<evidence type="ECO:0000256" key="8">
    <source>
        <dbReference type="SAM" id="Phobius"/>
    </source>
</evidence>
<dbReference type="SMART" id="SM00248">
    <property type="entry name" value="ANK"/>
    <property type="match status" value="8"/>
</dbReference>
<evidence type="ECO:0000256" key="6">
    <source>
        <dbReference type="ARBA" id="ARBA00023136"/>
    </source>
</evidence>
<evidence type="ECO:0000256" key="1">
    <source>
        <dbReference type="ARBA" id="ARBA00004141"/>
    </source>
</evidence>
<evidence type="ECO:0000313" key="10">
    <source>
        <dbReference type="EMBL" id="KAJ0965516.1"/>
    </source>
</evidence>
<dbReference type="Gene3D" id="1.25.40.20">
    <property type="entry name" value="Ankyrin repeat-containing domain"/>
    <property type="match status" value="1"/>
</dbReference>
<reference evidence="10" key="1">
    <citation type="submission" date="2021-03" db="EMBL/GenBank/DDBJ databases">
        <authorList>
            <person name="Li Z."/>
            <person name="Yang C."/>
        </authorList>
    </citation>
    <scope>NUCLEOTIDE SEQUENCE</scope>
    <source>
        <strain evidence="10">Dzin_1.0</strain>
        <tissue evidence="10">Leaf</tissue>
    </source>
</reference>
<accession>A0A9D5C2N9</accession>
<dbReference type="InterPro" id="IPR026961">
    <property type="entry name" value="PGG_dom"/>
</dbReference>
<dbReference type="PROSITE" id="PS50088">
    <property type="entry name" value="ANK_REPEAT"/>
    <property type="match status" value="3"/>
</dbReference>